<dbReference type="SUPFAM" id="SSF101874">
    <property type="entry name" value="YceI-like"/>
    <property type="match status" value="1"/>
</dbReference>
<gene>
    <name evidence="15" type="ORF">SAMN06265368_3036</name>
</gene>
<organism evidence="15 16">
    <name type="scientific">Cohaesibacter gelatinilyticus</name>
    <dbReference type="NCBI Taxonomy" id="372072"/>
    <lineage>
        <taxon>Bacteria</taxon>
        <taxon>Pseudomonadati</taxon>
        <taxon>Pseudomonadota</taxon>
        <taxon>Alphaproteobacteria</taxon>
        <taxon>Hyphomicrobiales</taxon>
        <taxon>Cohaesibacteraceae</taxon>
    </lineage>
</organism>
<accession>A0A285PDW2</accession>
<evidence type="ECO:0000256" key="13">
    <source>
        <dbReference type="SAM" id="Phobius"/>
    </source>
</evidence>
<dbReference type="GO" id="GO:0022904">
    <property type="term" value="P:respiratory electron transport chain"/>
    <property type="evidence" value="ECO:0007669"/>
    <property type="project" value="InterPro"/>
</dbReference>
<evidence type="ECO:0000256" key="1">
    <source>
        <dbReference type="ARBA" id="ARBA00001970"/>
    </source>
</evidence>
<evidence type="ECO:0000256" key="12">
    <source>
        <dbReference type="ARBA" id="ARBA00037975"/>
    </source>
</evidence>
<feature type="transmembrane region" description="Helical" evidence="13">
    <location>
        <begin position="204"/>
        <end position="221"/>
    </location>
</feature>
<keyword evidence="6 13" id="KW-0812">Transmembrane</keyword>
<keyword evidence="10" id="KW-0408">Iron</keyword>
<evidence type="ECO:0000256" key="7">
    <source>
        <dbReference type="ARBA" id="ARBA00022723"/>
    </source>
</evidence>
<feature type="domain" description="Lipid/polyisoprenoid-binding YceI-like" evidence="14">
    <location>
        <begin position="245"/>
        <end position="403"/>
    </location>
</feature>
<keyword evidence="4" id="KW-1003">Cell membrane</keyword>
<dbReference type="InterPro" id="IPR011577">
    <property type="entry name" value="Cyt_b561_bac/Ni-Hgenase"/>
</dbReference>
<evidence type="ECO:0000313" key="15">
    <source>
        <dbReference type="EMBL" id="SNZ19940.1"/>
    </source>
</evidence>
<comment type="similarity">
    <text evidence="12">Belongs to the cytochrome b561 family.</text>
</comment>
<dbReference type="InterPro" id="IPR007372">
    <property type="entry name" value="Lipid/polyisoprenoid-bd_YceI"/>
</dbReference>
<evidence type="ECO:0000256" key="11">
    <source>
        <dbReference type="ARBA" id="ARBA00023136"/>
    </source>
</evidence>
<dbReference type="Gene3D" id="1.20.950.20">
    <property type="entry name" value="Transmembrane di-heme cytochromes, Chain C"/>
    <property type="match status" value="1"/>
</dbReference>
<dbReference type="EMBL" id="OBEL01000003">
    <property type="protein sequence ID" value="SNZ19940.1"/>
    <property type="molecule type" value="Genomic_DNA"/>
</dbReference>
<keyword evidence="9 13" id="KW-1133">Transmembrane helix</keyword>
<sequence>MLVNTHKTYGLVAQLLHWTTAILILTLLGLGLFMVELPETSAANVESKTWFYSLHKTIGVTTLIVASLRILWALLQPHPLPLNAERKLESLAAQSVHWMLYGSILLMPLTGWLHHSALDGFAPIWWPLPQDLPLIPKNPHLAEIFGAGHFFTGVLLVVSLALHIGGALKHVVIDRDQTLVRMIPGMKADIADDLMESSHKQSPILIAMLCILAVIAASIGVNQLNRPAAGDLASPTAVTNAQTANWAIDHEKSELGISVIQSGTPIMGAFASWNAAINFDTDNLAGSRAEVIVQIASLSLGGVSARAISSDFLNAELHPTAKFLAEEFVKTGENSFEALGTLDLVGQSNPFVIPFELKIENDRAFMTGKATIKRLDFGVGAAGFPDEGTVGFNVDVTIKIEADRQQ</sequence>
<dbReference type="Proteomes" id="UP000219439">
    <property type="component" value="Unassembled WGS sequence"/>
</dbReference>
<evidence type="ECO:0000256" key="6">
    <source>
        <dbReference type="ARBA" id="ARBA00022692"/>
    </source>
</evidence>
<dbReference type="Pfam" id="PF04264">
    <property type="entry name" value="YceI"/>
    <property type="match status" value="1"/>
</dbReference>
<keyword evidence="8" id="KW-0249">Electron transport</keyword>
<evidence type="ECO:0000256" key="9">
    <source>
        <dbReference type="ARBA" id="ARBA00022989"/>
    </source>
</evidence>
<keyword evidence="11 13" id="KW-0472">Membrane</keyword>
<keyword evidence="16" id="KW-1185">Reference proteome</keyword>
<dbReference type="InterPro" id="IPR052168">
    <property type="entry name" value="Cytochrome_b561_oxidase"/>
</dbReference>
<evidence type="ECO:0000256" key="4">
    <source>
        <dbReference type="ARBA" id="ARBA00022475"/>
    </source>
</evidence>
<protein>
    <submittedName>
        <fullName evidence="15">Cytochrome b561</fullName>
    </submittedName>
</protein>
<dbReference type="Pfam" id="PF01292">
    <property type="entry name" value="Ni_hydr_CYTB"/>
    <property type="match status" value="1"/>
</dbReference>
<dbReference type="PANTHER" id="PTHR30529">
    <property type="entry name" value="CYTOCHROME B561"/>
    <property type="match status" value="1"/>
</dbReference>
<keyword evidence="7" id="KW-0479">Metal-binding</keyword>
<keyword evidence="5" id="KW-0349">Heme</keyword>
<keyword evidence="3" id="KW-0813">Transport</keyword>
<comment type="subcellular location">
    <subcellularLocation>
        <location evidence="2">Cell membrane</location>
        <topology evidence="2">Multi-pass membrane protein</topology>
    </subcellularLocation>
</comment>
<dbReference type="GO" id="GO:0046872">
    <property type="term" value="F:metal ion binding"/>
    <property type="evidence" value="ECO:0007669"/>
    <property type="project" value="UniProtKB-KW"/>
</dbReference>
<dbReference type="AlphaFoldDB" id="A0A285PDW2"/>
<dbReference type="OrthoDB" id="1247465at2"/>
<comment type="cofactor">
    <cofactor evidence="1">
        <name>heme b</name>
        <dbReference type="ChEBI" id="CHEBI:60344"/>
    </cofactor>
</comment>
<evidence type="ECO:0000256" key="2">
    <source>
        <dbReference type="ARBA" id="ARBA00004651"/>
    </source>
</evidence>
<dbReference type="GO" id="GO:0005886">
    <property type="term" value="C:plasma membrane"/>
    <property type="evidence" value="ECO:0007669"/>
    <property type="project" value="UniProtKB-SubCell"/>
</dbReference>
<proteinExistence type="inferred from homology"/>
<dbReference type="Gene3D" id="2.40.128.110">
    <property type="entry name" value="Lipid/polyisoprenoid-binding, YceI-like"/>
    <property type="match status" value="1"/>
</dbReference>
<dbReference type="GO" id="GO:0009055">
    <property type="term" value="F:electron transfer activity"/>
    <property type="evidence" value="ECO:0007669"/>
    <property type="project" value="InterPro"/>
</dbReference>
<reference evidence="15 16" key="1">
    <citation type="submission" date="2017-09" db="EMBL/GenBank/DDBJ databases">
        <authorList>
            <person name="Ehlers B."/>
            <person name="Leendertz F.H."/>
        </authorList>
    </citation>
    <scope>NUCLEOTIDE SEQUENCE [LARGE SCALE GENOMIC DNA]</scope>
    <source>
        <strain evidence="15 16">DSM 18289</strain>
    </source>
</reference>
<evidence type="ECO:0000259" key="14">
    <source>
        <dbReference type="SMART" id="SM00867"/>
    </source>
</evidence>
<evidence type="ECO:0000256" key="5">
    <source>
        <dbReference type="ARBA" id="ARBA00022617"/>
    </source>
</evidence>
<dbReference type="RefSeq" id="WP_097154299.1">
    <property type="nucleotide sequence ID" value="NZ_OBEL01000003.1"/>
</dbReference>
<dbReference type="GO" id="GO:0020037">
    <property type="term" value="F:heme binding"/>
    <property type="evidence" value="ECO:0007669"/>
    <property type="project" value="TreeGrafter"/>
</dbReference>
<name>A0A285PDW2_9HYPH</name>
<evidence type="ECO:0000256" key="10">
    <source>
        <dbReference type="ARBA" id="ARBA00023004"/>
    </source>
</evidence>
<dbReference type="SMART" id="SM00867">
    <property type="entry name" value="YceI"/>
    <property type="match status" value="1"/>
</dbReference>
<feature type="transmembrane region" description="Helical" evidence="13">
    <location>
        <begin position="144"/>
        <end position="165"/>
    </location>
</feature>
<dbReference type="InterPro" id="IPR016174">
    <property type="entry name" value="Di-haem_cyt_TM"/>
</dbReference>
<dbReference type="PANTHER" id="PTHR30529:SF1">
    <property type="entry name" value="CYTOCHROME B561 HOMOLOG 2"/>
    <property type="match status" value="1"/>
</dbReference>
<feature type="transmembrane region" description="Helical" evidence="13">
    <location>
        <begin position="12"/>
        <end position="34"/>
    </location>
</feature>
<feature type="transmembrane region" description="Helical" evidence="13">
    <location>
        <begin position="54"/>
        <end position="75"/>
    </location>
</feature>
<evidence type="ECO:0000313" key="16">
    <source>
        <dbReference type="Proteomes" id="UP000219439"/>
    </source>
</evidence>
<evidence type="ECO:0000256" key="3">
    <source>
        <dbReference type="ARBA" id="ARBA00022448"/>
    </source>
</evidence>
<dbReference type="InterPro" id="IPR036761">
    <property type="entry name" value="TTHA0802/YceI-like_sf"/>
</dbReference>
<evidence type="ECO:0000256" key="8">
    <source>
        <dbReference type="ARBA" id="ARBA00022982"/>
    </source>
</evidence>
<dbReference type="SUPFAM" id="SSF81342">
    <property type="entry name" value="Transmembrane di-heme cytochromes"/>
    <property type="match status" value="1"/>
</dbReference>